<dbReference type="InterPro" id="IPR011101">
    <property type="entry name" value="DUF5131"/>
</dbReference>
<sequence length="245" mass="28961">MAVWNPWHGCKKISPGCMNCYVYRRDAEFGKDSSIVTRTASFDLPVKRDRKREYKLQPVRECVYTCMTSDFFLEEADAWRAKAWEMIRERSDLQFVIITKRIHRFDVGLPEDWRDGYNNVTICCTCENQNRADYRLPIFMELPIKHRMIIHEPMLEPINIRSYLSMGKIEQVTCGGESGNEARICDFAWILNTMQQCMEYDIPFWFKQTGSRFKKGNKVYTIERKNQMRQAEKAGVNYRGNVLSI</sequence>
<gene>
    <name evidence="1" type="ORF">BXY41_106257</name>
</gene>
<accession>A0A2S6HSL0</accession>
<keyword evidence="2" id="KW-1185">Reference proteome</keyword>
<comment type="caution">
    <text evidence="1">The sequence shown here is derived from an EMBL/GenBank/DDBJ whole genome shotgun (WGS) entry which is preliminary data.</text>
</comment>
<proteinExistence type="predicted"/>
<name>A0A2S6HSL0_9FIRM</name>
<evidence type="ECO:0000313" key="2">
    <source>
        <dbReference type="Proteomes" id="UP000237749"/>
    </source>
</evidence>
<dbReference type="Proteomes" id="UP000237749">
    <property type="component" value="Unassembled WGS sequence"/>
</dbReference>
<dbReference type="Pfam" id="PF07505">
    <property type="entry name" value="DUF5131"/>
    <property type="match status" value="1"/>
</dbReference>
<dbReference type="EMBL" id="PTJA01000006">
    <property type="protein sequence ID" value="PPK80667.1"/>
    <property type="molecule type" value="Genomic_DNA"/>
</dbReference>
<dbReference type="OrthoDB" id="9787478at2"/>
<evidence type="ECO:0000313" key="1">
    <source>
        <dbReference type="EMBL" id="PPK80667.1"/>
    </source>
</evidence>
<dbReference type="RefSeq" id="WP_104437349.1">
    <property type="nucleotide sequence ID" value="NZ_PTJA01000006.1"/>
</dbReference>
<reference evidence="1 2" key="1">
    <citation type="submission" date="2018-02" db="EMBL/GenBank/DDBJ databases">
        <title>Genomic Encyclopedia of Archaeal and Bacterial Type Strains, Phase II (KMG-II): from individual species to whole genera.</title>
        <authorList>
            <person name="Goeker M."/>
        </authorList>
    </citation>
    <scope>NUCLEOTIDE SEQUENCE [LARGE SCALE GENOMIC DNA]</scope>
    <source>
        <strain evidence="1 2">DSM 3808</strain>
    </source>
</reference>
<protein>
    <submittedName>
        <fullName evidence="1">Protein gp37</fullName>
    </submittedName>
</protein>
<organism evidence="1 2">
    <name type="scientific">Lacrimispora xylanisolvens</name>
    <dbReference type="NCBI Taxonomy" id="384636"/>
    <lineage>
        <taxon>Bacteria</taxon>
        <taxon>Bacillati</taxon>
        <taxon>Bacillota</taxon>
        <taxon>Clostridia</taxon>
        <taxon>Lachnospirales</taxon>
        <taxon>Lachnospiraceae</taxon>
        <taxon>Lacrimispora</taxon>
    </lineage>
</organism>
<dbReference type="AlphaFoldDB" id="A0A2S6HSL0"/>